<dbReference type="PANTHER" id="PTHR35399">
    <property type="entry name" value="SLR8030 PROTEIN"/>
    <property type="match status" value="1"/>
</dbReference>
<dbReference type="InterPro" id="IPR008557">
    <property type="entry name" value="PhoX"/>
</dbReference>
<sequence length="445" mass="47617">MLNSTTDRRQFLSSTGAAFAALVASGCVARGGGGVVVETSPFGYGPLVPDPSGMLDLPQGFSYRLLSSLGDPMSDGGMVPNKADGMGCIDLGNGEIVLIRNHELVPTDDAGGPIAHGFGTRNGEIVPGGTTNIVLDAKTLELRRQFRSLGGTIRNCAGGVTPWGSWLTCEEAPVGPKQTQYGEGLAVNHGWTFEVPGNAARLVDAVPLRAMGRFNHEAACVDPVTGYVYQTEDRDDSVLYRFIPNVPAKLSEGGRLQAMIIEGLTDTRNWDGAAMSLRQSYPVSWIDLDDVEAPEDDLRFRAVARGAALVARGEGIHMGADDLFVCSTSGGAKKLGQIFRLVPGRGKRPDRVELFFESESAEQFNFGDNLCVAPNGHLIVCEDQYTEVVDNHLRGITPTGQPYDFARLTMQTELAGACFSPDGKWLFVNAYAPTRTVAITGPWAT</sequence>
<protein>
    <submittedName>
        <fullName evidence="1">DUF839 domain-containing protein</fullName>
    </submittedName>
</protein>
<dbReference type="OrthoDB" id="9801383at2"/>
<dbReference type="PROSITE" id="PS51318">
    <property type="entry name" value="TAT"/>
    <property type="match status" value="1"/>
</dbReference>
<dbReference type="EMBL" id="CP031357">
    <property type="protein sequence ID" value="AXK41116.1"/>
    <property type="molecule type" value="Genomic_DNA"/>
</dbReference>
<keyword evidence="2" id="KW-1185">Reference proteome</keyword>
<reference evidence="2" key="1">
    <citation type="submission" date="2018-07" db="EMBL/GenBank/DDBJ databases">
        <title>Genome sequence of Erythrobacter strain YH-07, an antagonistic bacterium isolated from Yellow Sea.</title>
        <authorList>
            <person name="Tang T."/>
            <person name="Liu Q."/>
            <person name="Sun X."/>
        </authorList>
    </citation>
    <scope>NUCLEOTIDE SEQUENCE [LARGE SCALE GENOMIC DNA]</scope>
    <source>
        <strain evidence="2">YH-07</strain>
    </source>
</reference>
<dbReference type="SUPFAM" id="SSF63829">
    <property type="entry name" value="Calcium-dependent phosphotriesterase"/>
    <property type="match status" value="1"/>
</dbReference>
<dbReference type="AlphaFoldDB" id="A0A345YB14"/>
<evidence type="ECO:0000313" key="1">
    <source>
        <dbReference type="EMBL" id="AXK41116.1"/>
    </source>
</evidence>
<dbReference type="PANTHER" id="PTHR35399:SF4">
    <property type="entry name" value="MEMBRANE PROTEIN"/>
    <property type="match status" value="1"/>
</dbReference>
<name>A0A345YB14_9SPHN</name>
<dbReference type="KEGG" id="err:DVR09_01145"/>
<evidence type="ECO:0000313" key="2">
    <source>
        <dbReference type="Proteomes" id="UP000254508"/>
    </source>
</evidence>
<dbReference type="RefSeq" id="WP_115415306.1">
    <property type="nucleotide sequence ID" value="NZ_CP031357.1"/>
</dbReference>
<gene>
    <name evidence="1" type="ORF">DVR09_01145</name>
</gene>
<organism evidence="1 2">
    <name type="scientific">Erythrobacter aureus</name>
    <dbReference type="NCBI Taxonomy" id="2182384"/>
    <lineage>
        <taxon>Bacteria</taxon>
        <taxon>Pseudomonadati</taxon>
        <taxon>Pseudomonadota</taxon>
        <taxon>Alphaproteobacteria</taxon>
        <taxon>Sphingomonadales</taxon>
        <taxon>Erythrobacteraceae</taxon>
        <taxon>Erythrobacter/Porphyrobacter group</taxon>
        <taxon>Erythrobacter</taxon>
    </lineage>
</organism>
<dbReference type="Proteomes" id="UP000254508">
    <property type="component" value="Chromosome"/>
</dbReference>
<dbReference type="InterPro" id="IPR006311">
    <property type="entry name" value="TAT_signal"/>
</dbReference>
<dbReference type="Pfam" id="PF05787">
    <property type="entry name" value="PhoX"/>
    <property type="match status" value="2"/>
</dbReference>
<proteinExistence type="predicted"/>
<accession>A0A345YB14</accession>